<keyword evidence="2" id="KW-1185">Reference proteome</keyword>
<reference evidence="2" key="1">
    <citation type="submission" date="2016-11" db="EMBL/GenBank/DDBJ databases">
        <authorList>
            <person name="Varghese N."/>
            <person name="Submissions S."/>
        </authorList>
    </citation>
    <scope>NUCLEOTIDE SEQUENCE [LARGE SCALE GENOMIC DNA]</scope>
    <source>
        <strain evidence="2">DSM 12395</strain>
    </source>
</reference>
<evidence type="ECO:0000313" key="2">
    <source>
        <dbReference type="Proteomes" id="UP000184148"/>
    </source>
</evidence>
<dbReference type="STRING" id="1121429.SAMN02745133_01282"/>
<accession>A0A1M4WX13</accession>
<protein>
    <submittedName>
        <fullName evidence="1">Uncharacterized protein</fullName>
    </submittedName>
</protein>
<evidence type="ECO:0000313" key="1">
    <source>
        <dbReference type="EMBL" id="SHE85745.1"/>
    </source>
</evidence>
<gene>
    <name evidence="1" type="ORF">SAMN02745133_01282</name>
</gene>
<organism evidence="1 2">
    <name type="scientific">Desulforamulus putei DSM 12395</name>
    <dbReference type="NCBI Taxonomy" id="1121429"/>
    <lineage>
        <taxon>Bacteria</taxon>
        <taxon>Bacillati</taxon>
        <taxon>Bacillota</taxon>
        <taxon>Clostridia</taxon>
        <taxon>Eubacteriales</taxon>
        <taxon>Peptococcaceae</taxon>
        <taxon>Desulforamulus</taxon>
    </lineage>
</organism>
<proteinExistence type="predicted"/>
<name>A0A1M4WX13_9FIRM</name>
<dbReference type="EMBL" id="FQUY01000007">
    <property type="protein sequence ID" value="SHE85745.1"/>
    <property type="molecule type" value="Genomic_DNA"/>
</dbReference>
<sequence>MLCNRLYTLTIACPNCGQDLDDLGLIQDFYGPYSAYEDQKNFEDGYKGYTDDCCVHLLACNSCAFREFRPMKRLWEQAVTNEMPELTDITSIDNPVHCP</sequence>
<dbReference type="AlphaFoldDB" id="A0A1M4WX13"/>
<dbReference type="Proteomes" id="UP000184148">
    <property type="component" value="Unassembled WGS sequence"/>
</dbReference>